<evidence type="ECO:0000256" key="10">
    <source>
        <dbReference type="ARBA" id="ARBA00022860"/>
    </source>
</evidence>
<keyword evidence="4" id="KW-1003">Cell membrane</keyword>
<keyword evidence="9" id="KW-0106">Calcium</keyword>
<evidence type="ECO:0000256" key="5">
    <source>
        <dbReference type="ARBA" id="ARBA00022692"/>
    </source>
</evidence>
<feature type="transmembrane region" description="Helical" evidence="19">
    <location>
        <begin position="73"/>
        <end position="92"/>
    </location>
</feature>
<evidence type="ECO:0000313" key="22">
    <source>
        <dbReference type="Proteomes" id="UP001189429"/>
    </source>
</evidence>
<dbReference type="Pfam" id="PF03160">
    <property type="entry name" value="Calx-beta"/>
    <property type="match status" value="2"/>
</dbReference>
<dbReference type="InterPro" id="IPR003644">
    <property type="entry name" value="Calx_beta"/>
</dbReference>
<evidence type="ECO:0000256" key="19">
    <source>
        <dbReference type="SAM" id="Phobius"/>
    </source>
</evidence>
<dbReference type="InterPro" id="IPR004837">
    <property type="entry name" value="NaCa_Exmemb"/>
</dbReference>
<dbReference type="Gene3D" id="2.60.40.2030">
    <property type="match status" value="2"/>
</dbReference>
<keyword evidence="12" id="KW-0915">Sodium</keyword>
<dbReference type="Gene3D" id="1.20.1420.30">
    <property type="entry name" value="NCX, central ion-binding region"/>
    <property type="match status" value="2"/>
</dbReference>
<evidence type="ECO:0000256" key="17">
    <source>
        <dbReference type="ARBA" id="ARBA00033667"/>
    </source>
</evidence>
<evidence type="ECO:0000256" key="16">
    <source>
        <dbReference type="ARBA" id="ARBA00023201"/>
    </source>
</evidence>
<feature type="transmembrane region" description="Helical" evidence="19">
    <location>
        <begin position="586"/>
        <end position="606"/>
    </location>
</feature>
<keyword evidence="16" id="KW-0739">Sodium transport</keyword>
<feature type="domain" description="Calx-beta" evidence="20">
    <location>
        <begin position="349"/>
        <end position="455"/>
    </location>
</feature>
<dbReference type="InterPro" id="IPR038081">
    <property type="entry name" value="CalX-like_sf"/>
</dbReference>
<evidence type="ECO:0000256" key="6">
    <source>
        <dbReference type="ARBA" id="ARBA00022723"/>
    </source>
</evidence>
<evidence type="ECO:0000256" key="9">
    <source>
        <dbReference type="ARBA" id="ARBA00022837"/>
    </source>
</evidence>
<keyword evidence="11 19" id="KW-1133">Transmembrane helix</keyword>
<dbReference type="EMBL" id="CAUYUJ010014381">
    <property type="protein sequence ID" value="CAK0840440.1"/>
    <property type="molecule type" value="Genomic_DNA"/>
</dbReference>
<evidence type="ECO:0000256" key="3">
    <source>
        <dbReference type="ARBA" id="ARBA00022448"/>
    </source>
</evidence>
<keyword evidence="13" id="KW-0406">Ion transport</keyword>
<dbReference type="PANTHER" id="PTHR11878:SF65">
    <property type="entry name" value="NA_CA-EXCHANGE PROTEIN, ISOFORM G"/>
    <property type="match status" value="1"/>
</dbReference>
<accession>A0ABN9T6F3</accession>
<dbReference type="SUPFAM" id="SSF141072">
    <property type="entry name" value="CalX-like"/>
    <property type="match status" value="2"/>
</dbReference>
<dbReference type="InterPro" id="IPR044880">
    <property type="entry name" value="NCX_ion-bd_dom_sf"/>
</dbReference>
<evidence type="ECO:0000256" key="13">
    <source>
        <dbReference type="ARBA" id="ARBA00023065"/>
    </source>
</evidence>
<dbReference type="InterPro" id="IPR051171">
    <property type="entry name" value="CaCA"/>
</dbReference>
<evidence type="ECO:0000256" key="11">
    <source>
        <dbReference type="ARBA" id="ARBA00022989"/>
    </source>
</evidence>
<dbReference type="Pfam" id="PF01699">
    <property type="entry name" value="Na_Ca_ex"/>
    <property type="match status" value="1"/>
</dbReference>
<sequence>MFMPFSPLLTIVGSAAFNLFVIIAVCIMSIPDGELRSIKEMPVYVTTAIWSLFAYAWLLVILEGSSENVVEPWEGMLTLGFMPVLVTMAFLADKGYFWGSGGDSEGSGNLMGIVARCMTKEELAQAVAKVKQKYETKDGKPLSESVVAKLIDHDYPRTQSRAHYRVSAIRSITGGKRVESRKSASILSSSSTIGSGVRRTSNKVVPEPDGPESKDGQVVDLAEEGEPTTKKTTIQFAALSYAVVENAGTREVFVERSGNLEKKARVKFSTREGTAKAGLDYVERSDELIFEPGVKLLPIALQIVDDTAFETDEEFYVDLRDPEIIDGGEESPSVDASMYTAELGSKPTVTVVIIDDDLPGQLRFKGDDRGDDQLTIKEGPDDFTVNLVVERNNGCSGQVTCEYKTEDATAQAGIDYEAMEGTLVFENGMIQQTIPCVIKGSGRYERKEFFRVVLSNIEGGATIDPECDGAKDNCCILSVFIECSGEGAKERVDHVWQKLQRKWEKSRLGHSNWKDQFMGALYVNGLPPEEPTSDGATSVEAGKTLSEDSQLSELAEQPSVADYIMHFITLPWKLLFAFVPPTDYCGGWLCFVCSLLMIALVTAIIGDMAALLGCVLGLPDEVTAITFVALGTSLPDTFASRTAALQDPTADASVGNVTGSNSVNVFLGLGLPWTMGSLYWSFRDPDQTWISKYAPVGRDSLIPIPSRFHSGAFVVRKRRGALAPSVAVFTCCALVAMGLLYLRRRRLGGELGGPRYDKIASASFLVFLWVVFVSLCSYFALDQRLCD</sequence>
<evidence type="ECO:0000256" key="12">
    <source>
        <dbReference type="ARBA" id="ARBA00023053"/>
    </source>
</evidence>
<feature type="compositionally biased region" description="Low complexity" evidence="18">
    <location>
        <begin position="183"/>
        <end position="199"/>
    </location>
</feature>
<evidence type="ECO:0000256" key="8">
    <source>
        <dbReference type="ARBA" id="ARBA00022737"/>
    </source>
</evidence>
<reference evidence="21" key="1">
    <citation type="submission" date="2023-10" db="EMBL/GenBank/DDBJ databases">
        <authorList>
            <person name="Chen Y."/>
            <person name="Shah S."/>
            <person name="Dougan E. K."/>
            <person name="Thang M."/>
            <person name="Chan C."/>
        </authorList>
    </citation>
    <scope>NUCLEOTIDE SEQUENCE [LARGE SCALE GENOMIC DNA]</scope>
</reference>
<protein>
    <recommendedName>
        <fullName evidence="20">Calx-beta domain-containing protein</fullName>
    </recommendedName>
</protein>
<evidence type="ECO:0000256" key="7">
    <source>
        <dbReference type="ARBA" id="ARBA00022729"/>
    </source>
</evidence>
<gene>
    <name evidence="21" type="ORF">PCOR1329_LOCUS35893</name>
</gene>
<evidence type="ECO:0000256" key="14">
    <source>
        <dbReference type="ARBA" id="ARBA00023136"/>
    </source>
</evidence>
<evidence type="ECO:0000256" key="4">
    <source>
        <dbReference type="ARBA" id="ARBA00022475"/>
    </source>
</evidence>
<dbReference type="Proteomes" id="UP001189429">
    <property type="component" value="Unassembled WGS sequence"/>
</dbReference>
<dbReference type="PANTHER" id="PTHR11878">
    <property type="entry name" value="SODIUM/CALCIUM EXCHANGER"/>
    <property type="match status" value="1"/>
</dbReference>
<comment type="similarity">
    <text evidence="2">Belongs to the Ca(2+):cation antiporter (CaCA) (TC 2.A.19) family. SLC8 subfamily.</text>
</comment>
<keyword evidence="3" id="KW-0813">Transport</keyword>
<keyword evidence="10" id="KW-0112">Calmodulin-binding</keyword>
<proteinExistence type="inferred from homology"/>
<keyword evidence="5 19" id="KW-0812">Transmembrane</keyword>
<evidence type="ECO:0000256" key="18">
    <source>
        <dbReference type="SAM" id="MobiDB-lite"/>
    </source>
</evidence>
<dbReference type="SMART" id="SM00237">
    <property type="entry name" value="Calx_beta"/>
    <property type="match status" value="2"/>
</dbReference>
<comment type="subcellular location">
    <subcellularLocation>
        <location evidence="1">Cell membrane</location>
        <topology evidence="1">Multi-pass membrane protein</topology>
    </subcellularLocation>
</comment>
<evidence type="ECO:0000256" key="2">
    <source>
        <dbReference type="ARBA" id="ARBA00007489"/>
    </source>
</evidence>
<comment type="catalytic activity">
    <reaction evidence="17">
        <text>Ca(2+)(in) + 3 Na(+)(out) = Ca(2+)(out) + 3 Na(+)(in)</text>
        <dbReference type="Rhea" id="RHEA:69955"/>
        <dbReference type="ChEBI" id="CHEBI:29101"/>
        <dbReference type="ChEBI" id="CHEBI:29108"/>
    </reaction>
</comment>
<evidence type="ECO:0000256" key="1">
    <source>
        <dbReference type="ARBA" id="ARBA00004651"/>
    </source>
</evidence>
<comment type="caution">
    <text evidence="21">The sequence shown here is derived from an EMBL/GenBank/DDBJ whole genome shotgun (WGS) entry which is preliminary data.</text>
</comment>
<feature type="transmembrane region" description="Helical" evidence="19">
    <location>
        <begin position="6"/>
        <end position="30"/>
    </location>
</feature>
<dbReference type="PRINTS" id="PR01259">
    <property type="entry name" value="NACAEXCHNGR"/>
</dbReference>
<keyword evidence="8" id="KW-0677">Repeat</keyword>
<feature type="region of interest" description="Disordered" evidence="18">
    <location>
        <begin position="181"/>
        <end position="226"/>
    </location>
</feature>
<keyword evidence="6" id="KW-0479">Metal-binding</keyword>
<feature type="transmembrane region" description="Helical" evidence="19">
    <location>
        <begin position="762"/>
        <end position="781"/>
    </location>
</feature>
<evidence type="ECO:0000259" key="20">
    <source>
        <dbReference type="SMART" id="SM00237"/>
    </source>
</evidence>
<keyword evidence="22" id="KW-1185">Reference proteome</keyword>
<evidence type="ECO:0000313" key="21">
    <source>
        <dbReference type="EMBL" id="CAK0840440.1"/>
    </source>
</evidence>
<name>A0ABN9T6F3_9DINO</name>
<evidence type="ECO:0000256" key="15">
    <source>
        <dbReference type="ARBA" id="ARBA00023180"/>
    </source>
</evidence>
<feature type="transmembrane region" description="Helical" evidence="19">
    <location>
        <begin position="721"/>
        <end position="742"/>
    </location>
</feature>
<organism evidence="21 22">
    <name type="scientific">Prorocentrum cordatum</name>
    <dbReference type="NCBI Taxonomy" id="2364126"/>
    <lineage>
        <taxon>Eukaryota</taxon>
        <taxon>Sar</taxon>
        <taxon>Alveolata</taxon>
        <taxon>Dinophyceae</taxon>
        <taxon>Prorocentrales</taxon>
        <taxon>Prorocentraceae</taxon>
        <taxon>Prorocentrum</taxon>
    </lineage>
</organism>
<feature type="transmembrane region" description="Helical" evidence="19">
    <location>
        <begin position="42"/>
        <end position="61"/>
    </location>
</feature>
<keyword evidence="15" id="KW-0325">Glycoprotein</keyword>
<dbReference type="InterPro" id="IPR004836">
    <property type="entry name" value="Na_Ca_Ex"/>
</dbReference>
<keyword evidence="7" id="KW-0732">Signal</keyword>
<keyword evidence="14 19" id="KW-0472">Membrane</keyword>
<feature type="domain" description="Calx-beta" evidence="20">
    <location>
        <begin position="217"/>
        <end position="320"/>
    </location>
</feature>